<dbReference type="PANTHER" id="PTHR10361">
    <property type="entry name" value="SODIUM-BILE ACID COTRANSPORTER"/>
    <property type="match status" value="1"/>
</dbReference>
<dbReference type="GO" id="GO:0005886">
    <property type="term" value="C:plasma membrane"/>
    <property type="evidence" value="ECO:0007669"/>
    <property type="project" value="UniProtKB-SubCell"/>
</dbReference>
<dbReference type="InterPro" id="IPR002657">
    <property type="entry name" value="BilAc:Na_symport/Acr3"/>
</dbReference>
<dbReference type="STRING" id="33528.ENSGAFP00000004161"/>
<dbReference type="InterPro" id="IPR038770">
    <property type="entry name" value="Na+/solute_symporter_sf"/>
</dbReference>
<dbReference type="Gene3D" id="1.20.1530.20">
    <property type="match status" value="1"/>
</dbReference>
<comment type="catalytic activity">
    <reaction evidence="23">
        <text>taurohyocholate(out) + 2 Na(+)(out) = taurohyocholate(in) + 2 Na(+)(in)</text>
        <dbReference type="Rhea" id="RHEA:72171"/>
        <dbReference type="ChEBI" id="CHEBI:29101"/>
        <dbReference type="ChEBI" id="CHEBI:58874"/>
    </reaction>
</comment>
<feature type="transmembrane region" description="Helical" evidence="32">
    <location>
        <begin position="187"/>
        <end position="210"/>
    </location>
</feature>
<evidence type="ECO:0000256" key="30">
    <source>
        <dbReference type="ARBA" id="ARBA00078029"/>
    </source>
</evidence>
<evidence type="ECO:0000256" key="5">
    <source>
        <dbReference type="ARBA" id="ARBA00022692"/>
    </source>
</evidence>
<evidence type="ECO:0000256" key="2">
    <source>
        <dbReference type="ARBA" id="ARBA00006528"/>
    </source>
</evidence>
<evidence type="ECO:0000256" key="18">
    <source>
        <dbReference type="ARBA" id="ARBA00047743"/>
    </source>
</evidence>
<evidence type="ECO:0000256" key="1">
    <source>
        <dbReference type="ARBA" id="ARBA00004651"/>
    </source>
</evidence>
<feature type="transmembrane region" description="Helical" evidence="32">
    <location>
        <begin position="98"/>
        <end position="118"/>
    </location>
</feature>
<evidence type="ECO:0000313" key="33">
    <source>
        <dbReference type="EMBL" id="PWA27725.1"/>
    </source>
</evidence>
<keyword evidence="8" id="KW-0915">Sodium</keyword>
<evidence type="ECO:0000256" key="7">
    <source>
        <dbReference type="ARBA" id="ARBA00022989"/>
    </source>
</evidence>
<keyword evidence="3" id="KW-0813">Transport</keyword>
<comment type="catalytic activity">
    <reaction evidence="19">
        <text>tauro-beta-muricholate(out) + 2 Na(+)(out) = tauro-beta-muricholate(in) + 2 Na(+)(in)</text>
        <dbReference type="Rhea" id="RHEA:72179"/>
        <dbReference type="ChEBI" id="CHEBI:29101"/>
        <dbReference type="ChEBI" id="CHEBI:133064"/>
    </reaction>
</comment>
<evidence type="ECO:0000256" key="29">
    <source>
        <dbReference type="ARBA" id="ARBA00075246"/>
    </source>
</evidence>
<gene>
    <name evidence="33" type="ORF">CCH79_00000529</name>
</gene>
<feature type="transmembrane region" description="Helical" evidence="32">
    <location>
        <begin position="157"/>
        <end position="180"/>
    </location>
</feature>
<comment type="similarity">
    <text evidence="2">Belongs to the bile acid:sodium symporter (BASS) (TC 2.A.28) family.</text>
</comment>
<evidence type="ECO:0000256" key="20">
    <source>
        <dbReference type="ARBA" id="ARBA00048327"/>
    </source>
</evidence>
<name>A0A315VWM6_GAMAF</name>
<evidence type="ECO:0000256" key="14">
    <source>
        <dbReference type="ARBA" id="ARBA00034215"/>
    </source>
</evidence>
<keyword evidence="5 32" id="KW-0812">Transmembrane</keyword>
<dbReference type="InterPro" id="IPR004710">
    <property type="entry name" value="Bilac:Na_transpt"/>
</dbReference>
<keyword evidence="6" id="KW-0769">Symport</keyword>
<keyword evidence="7 32" id="KW-1133">Transmembrane helix</keyword>
<dbReference type="Proteomes" id="UP000250572">
    <property type="component" value="Unassembled WGS sequence"/>
</dbReference>
<comment type="catalytic activity">
    <reaction evidence="16">
        <text>tauroallocholate(out) + 2 Na(+)(out) = tauroallocholate(in) + 2 Na(+)(in)</text>
        <dbReference type="Rhea" id="RHEA:51840"/>
        <dbReference type="ChEBI" id="CHEBI:29101"/>
        <dbReference type="ChEBI" id="CHEBI:191406"/>
    </reaction>
</comment>
<evidence type="ECO:0000256" key="3">
    <source>
        <dbReference type="ARBA" id="ARBA00022448"/>
    </source>
</evidence>
<comment type="catalytic activity">
    <reaction evidence="25">
        <text>estrone 3-sulfate(out) + 2 Na(+)(out) = estrone 3-sulfate(in) + 2 Na(+)(in)</text>
        <dbReference type="Rhea" id="RHEA:71083"/>
        <dbReference type="ChEBI" id="CHEBI:29101"/>
        <dbReference type="ChEBI" id="CHEBI:60050"/>
    </reaction>
</comment>
<protein>
    <recommendedName>
        <fullName evidence="27">Hepatic sodium/bile acid cotransporter</fullName>
    </recommendedName>
    <alternativeName>
        <fullName evidence="29">Na(+)/bile acid cotransporter</fullName>
    </alternativeName>
    <alternativeName>
        <fullName evidence="28">Na(+)/taurocholate transport protein</fullName>
    </alternativeName>
    <alternativeName>
        <fullName evidence="30">Sodium/taurocholate cotransporting polypeptide</fullName>
    </alternativeName>
    <alternativeName>
        <fullName evidence="31">Solute carrier family 10 member 1</fullName>
    </alternativeName>
</protein>
<feature type="transmembrane region" description="Helical" evidence="32">
    <location>
        <begin position="332"/>
        <end position="352"/>
    </location>
</feature>
<dbReference type="FunFam" id="1.20.1530.20:FF:000016">
    <property type="entry name" value="Solute carrier family 10 member 1"/>
    <property type="match status" value="1"/>
</dbReference>
<keyword evidence="12" id="KW-0325">Glycoprotein</keyword>
<comment type="catalytic activity">
    <reaction evidence="15">
        <text>cholate(out) + 2 Na(+)(out) = cholate(in) + 2 Na(+)(in)</text>
        <dbReference type="Rhea" id="RHEA:71911"/>
        <dbReference type="ChEBI" id="CHEBI:29101"/>
        <dbReference type="ChEBI" id="CHEBI:29747"/>
    </reaction>
</comment>
<evidence type="ECO:0000256" key="21">
    <source>
        <dbReference type="ARBA" id="ARBA00048338"/>
    </source>
</evidence>
<evidence type="ECO:0000256" key="6">
    <source>
        <dbReference type="ARBA" id="ARBA00022847"/>
    </source>
</evidence>
<evidence type="ECO:0000313" key="34">
    <source>
        <dbReference type="Proteomes" id="UP000250572"/>
    </source>
</evidence>
<evidence type="ECO:0000256" key="22">
    <source>
        <dbReference type="ARBA" id="ARBA00049276"/>
    </source>
</evidence>
<dbReference type="GO" id="GO:0008508">
    <property type="term" value="F:bile acid:sodium symporter activity"/>
    <property type="evidence" value="ECO:0007669"/>
    <property type="project" value="TreeGrafter"/>
</dbReference>
<evidence type="ECO:0000256" key="27">
    <source>
        <dbReference type="ARBA" id="ARBA00073206"/>
    </source>
</evidence>
<dbReference type="Pfam" id="PF01758">
    <property type="entry name" value="SBF"/>
    <property type="match status" value="1"/>
</dbReference>
<feature type="transmembrane region" description="Helical" evidence="32">
    <location>
        <begin position="130"/>
        <end position="151"/>
    </location>
</feature>
<evidence type="ECO:0000256" key="12">
    <source>
        <dbReference type="ARBA" id="ARBA00023180"/>
    </source>
</evidence>
<keyword evidence="34" id="KW-1185">Reference proteome</keyword>
<evidence type="ECO:0000256" key="9">
    <source>
        <dbReference type="ARBA" id="ARBA00023055"/>
    </source>
</evidence>
<organism evidence="33 34">
    <name type="scientific">Gambusia affinis</name>
    <name type="common">Western mosquitofish</name>
    <name type="synonym">Heterandria affinis</name>
    <dbReference type="NCBI Taxonomy" id="33528"/>
    <lineage>
        <taxon>Eukaryota</taxon>
        <taxon>Metazoa</taxon>
        <taxon>Chordata</taxon>
        <taxon>Craniata</taxon>
        <taxon>Vertebrata</taxon>
        <taxon>Euteleostomi</taxon>
        <taxon>Actinopterygii</taxon>
        <taxon>Neopterygii</taxon>
        <taxon>Teleostei</taxon>
        <taxon>Neoteleostei</taxon>
        <taxon>Acanthomorphata</taxon>
        <taxon>Ovalentaria</taxon>
        <taxon>Atherinomorphae</taxon>
        <taxon>Cyprinodontiformes</taxon>
        <taxon>Poeciliidae</taxon>
        <taxon>Poeciliinae</taxon>
        <taxon>Gambusia</taxon>
    </lineage>
</organism>
<feature type="transmembrane region" description="Helical" evidence="32">
    <location>
        <begin position="288"/>
        <end position="311"/>
    </location>
</feature>
<evidence type="ECO:0000256" key="8">
    <source>
        <dbReference type="ARBA" id="ARBA00023053"/>
    </source>
</evidence>
<comment type="catalytic activity">
    <reaction evidence="22">
        <text>tauronorcholate(out) + 2 Na(+)(out) = tauronorcholate(in) + 2 Na(+)(in)</text>
        <dbReference type="Rhea" id="RHEA:71915"/>
        <dbReference type="ChEBI" id="CHEBI:29101"/>
        <dbReference type="ChEBI" id="CHEBI:191405"/>
    </reaction>
</comment>
<comment type="function">
    <text evidence="26">As a major transporter of conjugated bile salts from plasma into the hepatocyte, it plays a key role in the enterohepatic circulation of bile salts necessary for the solubilization and absorption of dietary fat and fat-soluble vitamins. It is strictly dependent on the extracellular presence of sodium. It exhibits broad substrate specificity and transports various bile acids, such as taurocholate, cholate, as well as non-bile acid organic compounds, such as estrone sulfate. Works collaboratively with the ileal transporter (NTCP2), the organic solute transporter (OST), and the bile salt export pump (BSEP), to ensure efficacious biological recycling of bile acids during enterohepatic circulation.</text>
</comment>
<comment type="catalytic activity">
    <reaction evidence="20">
        <text>taurocholate(out) + 2 Na(+)(out) = taurocholate(in) + 2 Na(+)(in)</text>
        <dbReference type="Rhea" id="RHEA:71875"/>
        <dbReference type="ChEBI" id="CHEBI:29101"/>
        <dbReference type="ChEBI" id="CHEBI:36257"/>
    </reaction>
</comment>
<comment type="caution">
    <text evidence="33">The sequence shown here is derived from an EMBL/GenBank/DDBJ whole genome shotgun (WGS) entry which is preliminary data.</text>
</comment>
<comment type="catalytic activity">
    <reaction evidence="21">
        <text>taurochenodeoxycholate(out) + 2 Na(+)(out) = taurochenodeoxycholate(in) + 2 Na(+)(in)</text>
        <dbReference type="Rhea" id="RHEA:71923"/>
        <dbReference type="ChEBI" id="CHEBI:9407"/>
        <dbReference type="ChEBI" id="CHEBI:29101"/>
    </reaction>
</comment>
<sequence>MVKEISSCFCEATVPAYQPEKDYEAISENEAVPACLAPWANHLSGANGPDLDMGSTENPFSDSDFLGNDGFSPNLTAANTSLLYPSFLSPVMDKTTNIIMIIVLFIMMVSLGCTMEVTKIKDHILKPKGVAIAILSQYGIMPLTAFCLTKGFQVTEIAAVVILIYGCCPGGALSNIMALAIKGDMNLSIVMTTCSTLLALAMMPLLLYLYCHGFSNVQKAVPYVGIITSLVGILIPCGAGILINYFRPQYTKIITKVGLGVSMISIPVICVISTVQKESPPFNIFSPPLMAIAVLLPLIGYTFGYIISWVFRLPQPERRTVAMETGCQNIQLCATIVKVAFPPAVIGPMYLFPLVLGFSQLTEAVLLIVLFRCYHWFTTKGKDSYQPTSTEEKLKEISEGTA</sequence>
<comment type="catalytic activity">
    <reaction evidence="18">
        <text>taurodeoxycholate(out) + 2 Na(+)(out) = taurodeoxycholate(in) + 2 Na(+)(in)</text>
        <dbReference type="Rhea" id="RHEA:72087"/>
        <dbReference type="ChEBI" id="CHEBI:29101"/>
        <dbReference type="ChEBI" id="CHEBI:36261"/>
    </reaction>
</comment>
<evidence type="ECO:0000256" key="11">
    <source>
        <dbReference type="ARBA" id="ARBA00023136"/>
    </source>
</evidence>
<evidence type="ECO:0000256" key="28">
    <source>
        <dbReference type="ARBA" id="ARBA00075177"/>
    </source>
</evidence>
<keyword evidence="11 32" id="KW-0472">Membrane</keyword>
<evidence type="ECO:0000256" key="4">
    <source>
        <dbReference type="ARBA" id="ARBA00022475"/>
    </source>
</evidence>
<evidence type="ECO:0000256" key="15">
    <source>
        <dbReference type="ARBA" id="ARBA00034231"/>
    </source>
</evidence>
<evidence type="ECO:0000256" key="13">
    <source>
        <dbReference type="ARBA" id="ARBA00023201"/>
    </source>
</evidence>
<evidence type="ECO:0000256" key="19">
    <source>
        <dbReference type="ARBA" id="ARBA00048013"/>
    </source>
</evidence>
<evidence type="ECO:0000256" key="24">
    <source>
        <dbReference type="ARBA" id="ARBA00052374"/>
    </source>
</evidence>
<evidence type="ECO:0000256" key="23">
    <source>
        <dbReference type="ARBA" id="ARBA00051799"/>
    </source>
</evidence>
<evidence type="ECO:0000256" key="31">
    <source>
        <dbReference type="ARBA" id="ARBA00082917"/>
    </source>
</evidence>
<accession>A0A315VWM6</accession>
<evidence type="ECO:0000256" key="25">
    <source>
        <dbReference type="ARBA" id="ARBA00052405"/>
    </source>
</evidence>
<proteinExistence type="inferred from homology"/>
<keyword evidence="4" id="KW-1003">Cell membrane</keyword>
<comment type="catalytic activity">
    <reaction evidence="17">
        <text>tauroursodeoxycholate(out) + 2 Na(+)(out) = tauroursodeoxycholate(in) + 2 Na(+)(in)</text>
        <dbReference type="Rhea" id="RHEA:71927"/>
        <dbReference type="ChEBI" id="CHEBI:29101"/>
        <dbReference type="ChEBI" id="CHEBI:132028"/>
    </reaction>
</comment>
<evidence type="ECO:0000256" key="32">
    <source>
        <dbReference type="SAM" id="Phobius"/>
    </source>
</evidence>
<dbReference type="AlphaFoldDB" id="A0A315VWM6"/>
<evidence type="ECO:0000256" key="26">
    <source>
        <dbReference type="ARBA" id="ARBA00056510"/>
    </source>
</evidence>
<evidence type="ECO:0000256" key="17">
    <source>
        <dbReference type="ARBA" id="ARBA00047596"/>
    </source>
</evidence>
<evidence type="ECO:0000256" key="16">
    <source>
        <dbReference type="ARBA" id="ARBA00047311"/>
    </source>
</evidence>
<keyword evidence="13" id="KW-0739">Sodium transport</keyword>
<feature type="transmembrane region" description="Helical" evidence="32">
    <location>
        <begin position="222"/>
        <end position="245"/>
    </location>
</feature>
<dbReference type="EMBL" id="NHOQ01001000">
    <property type="protein sequence ID" value="PWA27725.1"/>
    <property type="molecule type" value="Genomic_DNA"/>
</dbReference>
<reference evidence="33 34" key="1">
    <citation type="journal article" date="2018" name="G3 (Bethesda)">
        <title>A High-Quality Reference Genome for the Invasive Mosquitofish Gambusia affinis Using a Chicago Library.</title>
        <authorList>
            <person name="Hoffberg S.L."/>
            <person name="Troendle N.J."/>
            <person name="Glenn T.C."/>
            <person name="Mahmud O."/>
            <person name="Louha S."/>
            <person name="Chalopin D."/>
            <person name="Bennetzen J.L."/>
            <person name="Mauricio R."/>
        </authorList>
    </citation>
    <scope>NUCLEOTIDE SEQUENCE [LARGE SCALE GENOMIC DNA]</scope>
    <source>
        <strain evidence="33">NE01/NJP1002.9</strain>
        <tissue evidence="33">Muscle</tissue>
    </source>
</reference>
<evidence type="ECO:0000256" key="10">
    <source>
        <dbReference type="ARBA" id="ARBA00023065"/>
    </source>
</evidence>
<comment type="subcellular location">
    <subcellularLocation>
        <location evidence="1">Cell membrane</location>
        <topology evidence="1">Multi-pass membrane protein</topology>
    </subcellularLocation>
</comment>
<keyword evidence="10" id="KW-0406">Ion transport</keyword>
<comment type="catalytic activity">
    <reaction evidence="14">
        <text>glycocholate(out) + 2 Na(+)(out) = glycocholate(in) + 2 Na(+)(in)</text>
        <dbReference type="Rhea" id="RHEA:71935"/>
        <dbReference type="ChEBI" id="CHEBI:29101"/>
        <dbReference type="ChEBI" id="CHEBI:29746"/>
    </reaction>
</comment>
<keyword evidence="9" id="KW-0445">Lipid transport</keyword>
<dbReference type="PANTHER" id="PTHR10361:SF40">
    <property type="entry name" value="HEPATIC SODIUM_BILE ACID COTRANSPORTER"/>
    <property type="match status" value="1"/>
</dbReference>
<feature type="transmembrane region" description="Helical" evidence="32">
    <location>
        <begin position="257"/>
        <end position="276"/>
    </location>
</feature>
<comment type="catalytic activity">
    <reaction evidence="24">
        <text>taurohyodeoxycholate(out) + 2 Na(+)(out) = taurohyodeoxycholate(in) + 2 Na(+)(in)</text>
        <dbReference type="Rhea" id="RHEA:72167"/>
        <dbReference type="ChEBI" id="CHEBI:29101"/>
        <dbReference type="ChEBI" id="CHEBI:191407"/>
    </reaction>
</comment>